<keyword evidence="3" id="KW-1185">Reference proteome</keyword>
<name>A0A8K0X7W4_9PEZI</name>
<evidence type="ECO:0000313" key="3">
    <source>
        <dbReference type="Proteomes" id="UP000813385"/>
    </source>
</evidence>
<sequence>MFAKVTMAIEIQRWGLHKTRPLLWSGWTEPVSDSPPNRHQSRLDGSTSRRSQPSRATAKGQTRGEAILGITTALWPVVIRPLWSGPSGQPATGQGMPGQELVLLDPVGPKSRGAWNPRHAASLSASPDRPGLSTGARGVGKAARGPVNDYRCSVRPQRGTDGAPVWDSCRRLGRMAVGSFGDHDVFGL</sequence>
<feature type="compositionally biased region" description="Polar residues" evidence="1">
    <location>
        <begin position="34"/>
        <end position="55"/>
    </location>
</feature>
<dbReference type="Proteomes" id="UP000813385">
    <property type="component" value="Unassembled WGS sequence"/>
</dbReference>
<proteinExistence type="predicted"/>
<dbReference type="EMBL" id="JAGPXD010000001">
    <property type="protein sequence ID" value="KAH7375242.1"/>
    <property type="molecule type" value="Genomic_DNA"/>
</dbReference>
<feature type="region of interest" description="Disordered" evidence="1">
    <location>
        <begin position="113"/>
        <end position="147"/>
    </location>
</feature>
<comment type="caution">
    <text evidence="2">The sequence shown here is derived from an EMBL/GenBank/DDBJ whole genome shotgun (WGS) entry which is preliminary data.</text>
</comment>
<dbReference type="AlphaFoldDB" id="A0A8K0X7W4"/>
<evidence type="ECO:0000313" key="2">
    <source>
        <dbReference type="EMBL" id="KAH7375242.1"/>
    </source>
</evidence>
<accession>A0A8K0X7W4</accession>
<gene>
    <name evidence="2" type="ORF">B0T11DRAFT_269951</name>
</gene>
<organism evidence="2 3">
    <name type="scientific">Plectosphaerella cucumerina</name>
    <dbReference type="NCBI Taxonomy" id="40658"/>
    <lineage>
        <taxon>Eukaryota</taxon>
        <taxon>Fungi</taxon>
        <taxon>Dikarya</taxon>
        <taxon>Ascomycota</taxon>
        <taxon>Pezizomycotina</taxon>
        <taxon>Sordariomycetes</taxon>
        <taxon>Hypocreomycetidae</taxon>
        <taxon>Glomerellales</taxon>
        <taxon>Plectosphaerellaceae</taxon>
        <taxon>Plectosphaerella</taxon>
    </lineage>
</organism>
<reference evidence="2" key="1">
    <citation type="journal article" date="2021" name="Nat. Commun.">
        <title>Genetic determinants of endophytism in the Arabidopsis root mycobiome.</title>
        <authorList>
            <person name="Mesny F."/>
            <person name="Miyauchi S."/>
            <person name="Thiergart T."/>
            <person name="Pickel B."/>
            <person name="Atanasova L."/>
            <person name="Karlsson M."/>
            <person name="Huettel B."/>
            <person name="Barry K.W."/>
            <person name="Haridas S."/>
            <person name="Chen C."/>
            <person name="Bauer D."/>
            <person name="Andreopoulos W."/>
            <person name="Pangilinan J."/>
            <person name="LaButti K."/>
            <person name="Riley R."/>
            <person name="Lipzen A."/>
            <person name="Clum A."/>
            <person name="Drula E."/>
            <person name="Henrissat B."/>
            <person name="Kohler A."/>
            <person name="Grigoriev I.V."/>
            <person name="Martin F.M."/>
            <person name="Hacquard S."/>
        </authorList>
    </citation>
    <scope>NUCLEOTIDE SEQUENCE</scope>
    <source>
        <strain evidence="2">MPI-CAGE-AT-0016</strain>
    </source>
</reference>
<evidence type="ECO:0000256" key="1">
    <source>
        <dbReference type="SAM" id="MobiDB-lite"/>
    </source>
</evidence>
<protein>
    <submittedName>
        <fullName evidence="2">Uncharacterized protein</fullName>
    </submittedName>
</protein>
<feature type="region of interest" description="Disordered" evidence="1">
    <location>
        <begin position="27"/>
        <end position="63"/>
    </location>
</feature>